<evidence type="ECO:0000256" key="3">
    <source>
        <dbReference type="ARBA" id="ARBA00022833"/>
    </source>
</evidence>
<dbReference type="InterPro" id="IPR036874">
    <property type="entry name" value="Carbonic_anhydrase_sf"/>
</dbReference>
<dbReference type="Proteomes" id="UP001216907">
    <property type="component" value="Unassembled WGS sequence"/>
</dbReference>
<comment type="function">
    <text evidence="6">Reversible hydration of carbon dioxide.</text>
</comment>
<dbReference type="PANTHER" id="PTHR11002:SF79">
    <property type="entry name" value="CARBONIC ANHYDRASE 2"/>
    <property type="match status" value="1"/>
</dbReference>
<dbReference type="InterPro" id="IPR006311">
    <property type="entry name" value="TAT_signal"/>
</dbReference>
<evidence type="ECO:0000256" key="4">
    <source>
        <dbReference type="ARBA" id="ARBA00023239"/>
    </source>
</evidence>
<comment type="caution">
    <text evidence="7">The sequence shown here is derived from an EMBL/GenBank/DDBJ whole genome shotgun (WGS) entry which is preliminary data.</text>
</comment>
<evidence type="ECO:0000313" key="8">
    <source>
        <dbReference type="Proteomes" id="UP001216907"/>
    </source>
</evidence>
<dbReference type="Pfam" id="PF00484">
    <property type="entry name" value="Pro_CA"/>
    <property type="match status" value="1"/>
</dbReference>
<dbReference type="PROSITE" id="PS51318">
    <property type="entry name" value="TAT"/>
    <property type="match status" value="1"/>
</dbReference>
<proteinExistence type="inferred from homology"/>
<keyword evidence="4 6" id="KW-0456">Lyase</keyword>
<comment type="catalytic activity">
    <reaction evidence="5 6">
        <text>hydrogencarbonate + H(+) = CO2 + H2O</text>
        <dbReference type="Rhea" id="RHEA:10748"/>
        <dbReference type="ChEBI" id="CHEBI:15377"/>
        <dbReference type="ChEBI" id="CHEBI:15378"/>
        <dbReference type="ChEBI" id="CHEBI:16526"/>
        <dbReference type="ChEBI" id="CHEBI:17544"/>
        <dbReference type="EC" id="4.2.1.1"/>
    </reaction>
</comment>
<dbReference type="InterPro" id="IPR019546">
    <property type="entry name" value="TAT_signal_bac_arc"/>
</dbReference>
<sequence length="234" mass="24005">MQSMPSASRRDFIRAAAATAGVGALSSTGAAAPSPRDADVVLAKLLEGNTRFINGQTSLLSRRRPSDFAALAEGQEPSAIIVACADSRVAPELIFDQGVGDLFVVRVAGNVVSGSGPIVAGSIEFAVAELGARLIVVLGHTRCGAVKAAIQHIDKQDSLPGSINGLVELIKPAVTDVRGTPGDKLDNVIKANVRRCVGQLKTMGPILPEQFKSGGLKAVGGVYDLATGKVDIVG</sequence>
<dbReference type="EC" id="4.2.1.1" evidence="2 6"/>
<name>A0ABT6F633_9BACT</name>
<gene>
    <name evidence="7" type="ORF">PZE19_03615</name>
</gene>
<reference evidence="7 8" key="1">
    <citation type="submission" date="2023-03" db="EMBL/GenBank/DDBJ databases">
        <title>Paludisphaera mucosa sp. nov. a novel planctomycete from northern fen.</title>
        <authorList>
            <person name="Ivanova A."/>
        </authorList>
    </citation>
    <scope>NUCLEOTIDE SEQUENCE [LARGE SCALE GENOMIC DNA]</scope>
    <source>
        <strain evidence="7 8">Pla2</strain>
    </source>
</reference>
<dbReference type="PROSITE" id="PS00704">
    <property type="entry name" value="PROK_CO2_ANHYDRASE_1"/>
    <property type="match status" value="1"/>
</dbReference>
<evidence type="ECO:0000256" key="2">
    <source>
        <dbReference type="ARBA" id="ARBA00012925"/>
    </source>
</evidence>
<keyword evidence="3 6" id="KW-0862">Zinc</keyword>
<dbReference type="NCBIfam" id="TIGR01409">
    <property type="entry name" value="TAT_signal_seq"/>
    <property type="match status" value="1"/>
</dbReference>
<comment type="similarity">
    <text evidence="1 6">Belongs to the beta-class carbonic anhydrase family.</text>
</comment>
<dbReference type="PROSITE" id="PS00705">
    <property type="entry name" value="PROK_CO2_ANHYDRASE_2"/>
    <property type="match status" value="1"/>
</dbReference>
<accession>A0ABT6F633</accession>
<evidence type="ECO:0000313" key="7">
    <source>
        <dbReference type="EMBL" id="MDG3002845.1"/>
    </source>
</evidence>
<evidence type="ECO:0000256" key="1">
    <source>
        <dbReference type="ARBA" id="ARBA00006217"/>
    </source>
</evidence>
<evidence type="ECO:0000256" key="5">
    <source>
        <dbReference type="ARBA" id="ARBA00048348"/>
    </source>
</evidence>
<dbReference type="EMBL" id="JARRAG010000001">
    <property type="protein sequence ID" value="MDG3002845.1"/>
    <property type="molecule type" value="Genomic_DNA"/>
</dbReference>
<dbReference type="InterPro" id="IPR001765">
    <property type="entry name" value="Carbonic_anhydrase"/>
</dbReference>
<evidence type="ECO:0000256" key="6">
    <source>
        <dbReference type="RuleBase" id="RU003956"/>
    </source>
</evidence>
<dbReference type="SMART" id="SM00947">
    <property type="entry name" value="Pro_CA"/>
    <property type="match status" value="1"/>
</dbReference>
<protein>
    <recommendedName>
        <fullName evidence="2 6">Carbonic anhydrase</fullName>
        <ecNumber evidence="2 6">4.2.1.1</ecNumber>
    </recommendedName>
    <alternativeName>
        <fullName evidence="6">Carbonate dehydratase</fullName>
    </alternativeName>
</protein>
<dbReference type="InterPro" id="IPR015892">
    <property type="entry name" value="Carbonic_anhydrase_CS"/>
</dbReference>
<dbReference type="SUPFAM" id="SSF53056">
    <property type="entry name" value="beta-carbonic anhydrase, cab"/>
    <property type="match status" value="1"/>
</dbReference>
<dbReference type="PANTHER" id="PTHR11002">
    <property type="entry name" value="CARBONIC ANHYDRASE"/>
    <property type="match status" value="1"/>
</dbReference>
<dbReference type="RefSeq" id="WP_277859208.1">
    <property type="nucleotide sequence ID" value="NZ_JARRAG010000001.1"/>
</dbReference>
<dbReference type="Gene3D" id="3.40.1050.10">
    <property type="entry name" value="Carbonic anhydrase"/>
    <property type="match status" value="1"/>
</dbReference>
<keyword evidence="8" id="KW-1185">Reference proteome</keyword>
<organism evidence="7 8">
    <name type="scientific">Paludisphaera mucosa</name>
    <dbReference type="NCBI Taxonomy" id="3030827"/>
    <lineage>
        <taxon>Bacteria</taxon>
        <taxon>Pseudomonadati</taxon>
        <taxon>Planctomycetota</taxon>
        <taxon>Planctomycetia</taxon>
        <taxon>Isosphaerales</taxon>
        <taxon>Isosphaeraceae</taxon>
        <taxon>Paludisphaera</taxon>
    </lineage>
</organism>